<evidence type="ECO:0000259" key="11">
    <source>
        <dbReference type="Pfam" id="PF07730"/>
    </source>
</evidence>
<keyword evidence="5" id="KW-0547">Nucleotide-binding</keyword>
<dbReference type="Gene3D" id="3.30.565.10">
    <property type="entry name" value="Histidine kinase-like ATPase, C-terminal domain"/>
    <property type="match status" value="1"/>
</dbReference>
<keyword evidence="3" id="KW-0597">Phosphoprotein</keyword>
<keyword evidence="14" id="KW-1185">Reference proteome</keyword>
<dbReference type="SUPFAM" id="SSF55874">
    <property type="entry name" value="ATPase domain of HSP90 chaperone/DNA topoisomerase II/histidine kinase"/>
    <property type="match status" value="1"/>
</dbReference>
<proteinExistence type="predicted"/>
<dbReference type="InterPro" id="IPR050482">
    <property type="entry name" value="Sensor_HK_TwoCompSys"/>
</dbReference>
<feature type="transmembrane region" description="Helical" evidence="9">
    <location>
        <begin position="153"/>
        <end position="170"/>
    </location>
</feature>
<dbReference type="InterPro" id="IPR003594">
    <property type="entry name" value="HATPase_dom"/>
</dbReference>
<accession>A0ABW5FSL9</accession>
<keyword evidence="9" id="KW-1133">Transmembrane helix</keyword>
<evidence type="ECO:0000256" key="8">
    <source>
        <dbReference type="ARBA" id="ARBA00023012"/>
    </source>
</evidence>
<organism evidence="13 14">
    <name type="scientific">Amycolatopsis pigmentata</name>
    <dbReference type="NCBI Taxonomy" id="450801"/>
    <lineage>
        <taxon>Bacteria</taxon>
        <taxon>Bacillati</taxon>
        <taxon>Actinomycetota</taxon>
        <taxon>Actinomycetes</taxon>
        <taxon>Pseudonocardiales</taxon>
        <taxon>Pseudonocardiaceae</taxon>
        <taxon>Amycolatopsis</taxon>
    </lineage>
</organism>
<dbReference type="Pfam" id="PF23539">
    <property type="entry name" value="DUF7134"/>
    <property type="match status" value="1"/>
</dbReference>
<evidence type="ECO:0000259" key="10">
    <source>
        <dbReference type="Pfam" id="PF02518"/>
    </source>
</evidence>
<evidence type="ECO:0000256" key="3">
    <source>
        <dbReference type="ARBA" id="ARBA00022553"/>
    </source>
</evidence>
<keyword evidence="9" id="KW-0472">Membrane</keyword>
<feature type="transmembrane region" description="Helical" evidence="9">
    <location>
        <begin position="28"/>
        <end position="45"/>
    </location>
</feature>
<dbReference type="EC" id="2.7.13.3" evidence="2"/>
<dbReference type="Pfam" id="PF07730">
    <property type="entry name" value="HisKA_3"/>
    <property type="match status" value="1"/>
</dbReference>
<dbReference type="EMBL" id="JBHUKR010000007">
    <property type="protein sequence ID" value="MFD2418020.1"/>
    <property type="molecule type" value="Genomic_DNA"/>
</dbReference>
<evidence type="ECO:0000256" key="7">
    <source>
        <dbReference type="ARBA" id="ARBA00022840"/>
    </source>
</evidence>
<evidence type="ECO:0000256" key="5">
    <source>
        <dbReference type="ARBA" id="ARBA00022741"/>
    </source>
</evidence>
<dbReference type="Gene3D" id="1.20.5.1930">
    <property type="match status" value="1"/>
</dbReference>
<dbReference type="InterPro" id="IPR055558">
    <property type="entry name" value="DUF7134"/>
</dbReference>
<dbReference type="InterPro" id="IPR011712">
    <property type="entry name" value="Sig_transdc_His_kin_sub3_dim/P"/>
</dbReference>
<evidence type="ECO:0000256" key="4">
    <source>
        <dbReference type="ARBA" id="ARBA00022679"/>
    </source>
</evidence>
<keyword evidence="7" id="KW-0067">ATP-binding</keyword>
<dbReference type="Pfam" id="PF02518">
    <property type="entry name" value="HATPase_c"/>
    <property type="match status" value="1"/>
</dbReference>
<keyword evidence="4" id="KW-0808">Transferase</keyword>
<evidence type="ECO:0000256" key="1">
    <source>
        <dbReference type="ARBA" id="ARBA00000085"/>
    </source>
</evidence>
<reference evidence="14" key="1">
    <citation type="journal article" date="2019" name="Int. J. Syst. Evol. Microbiol.">
        <title>The Global Catalogue of Microorganisms (GCM) 10K type strain sequencing project: providing services to taxonomists for standard genome sequencing and annotation.</title>
        <authorList>
            <consortium name="The Broad Institute Genomics Platform"/>
            <consortium name="The Broad Institute Genome Sequencing Center for Infectious Disease"/>
            <person name="Wu L."/>
            <person name="Ma J."/>
        </authorList>
    </citation>
    <scope>NUCLEOTIDE SEQUENCE [LARGE SCALE GENOMIC DNA]</scope>
    <source>
        <strain evidence="14">CGMCC 4.7645</strain>
    </source>
</reference>
<evidence type="ECO:0000259" key="12">
    <source>
        <dbReference type="Pfam" id="PF23539"/>
    </source>
</evidence>
<name>A0ABW5FSL9_9PSEU</name>
<gene>
    <name evidence="13" type="ORF">ACFSXZ_16975</name>
</gene>
<feature type="domain" description="DUF7134" evidence="12">
    <location>
        <begin position="14"/>
        <end position="173"/>
    </location>
</feature>
<dbReference type="RefSeq" id="WP_378265990.1">
    <property type="nucleotide sequence ID" value="NZ_JBHUKR010000007.1"/>
</dbReference>
<dbReference type="GO" id="GO:0016301">
    <property type="term" value="F:kinase activity"/>
    <property type="evidence" value="ECO:0007669"/>
    <property type="project" value="UniProtKB-KW"/>
</dbReference>
<feature type="transmembrane region" description="Helical" evidence="9">
    <location>
        <begin position="95"/>
        <end position="112"/>
    </location>
</feature>
<protein>
    <recommendedName>
        <fullName evidence="2">histidine kinase</fullName>
        <ecNumber evidence="2">2.7.13.3</ecNumber>
    </recommendedName>
</protein>
<feature type="transmembrane region" description="Helical" evidence="9">
    <location>
        <begin position="124"/>
        <end position="141"/>
    </location>
</feature>
<dbReference type="InterPro" id="IPR036890">
    <property type="entry name" value="HATPase_C_sf"/>
</dbReference>
<comment type="catalytic activity">
    <reaction evidence="1">
        <text>ATP + protein L-histidine = ADP + protein N-phospho-L-histidine.</text>
        <dbReference type="EC" id="2.7.13.3"/>
    </reaction>
</comment>
<keyword evidence="6 13" id="KW-0418">Kinase</keyword>
<evidence type="ECO:0000256" key="9">
    <source>
        <dbReference type="SAM" id="Phobius"/>
    </source>
</evidence>
<dbReference type="Proteomes" id="UP001597417">
    <property type="component" value="Unassembled WGS sequence"/>
</dbReference>
<comment type="caution">
    <text evidence="13">The sequence shown here is derived from an EMBL/GenBank/DDBJ whole genome shotgun (WGS) entry which is preliminary data.</text>
</comment>
<evidence type="ECO:0000313" key="14">
    <source>
        <dbReference type="Proteomes" id="UP001597417"/>
    </source>
</evidence>
<feature type="domain" description="Signal transduction histidine kinase subgroup 3 dimerisation and phosphoacceptor" evidence="11">
    <location>
        <begin position="191"/>
        <end position="254"/>
    </location>
</feature>
<evidence type="ECO:0000256" key="2">
    <source>
        <dbReference type="ARBA" id="ARBA00012438"/>
    </source>
</evidence>
<sequence>MPTPWVTDRLRIMRDWWRAYDAVVWDRWLAVVFTGLAVVPVLSSMSPEFGDLPRRPMDVFGVFLVLAQTAPLAVRSRWPAACLAVAGVSTAIHEALGYAPEFGSVSVYIALYSVGAHQERFRRVVAVAASAVFMVLTTVVLALGSPDSLTDDLIFYLLLAACWTVGAFVRQRRVEEAERRRLAAVAATATERARIARELHDVVTHHVTAIVVQADATQLFVESPDRVTTTLSTICKTGRQALSELRYLLDVLEATGESATPRSPVEGTLRNLVEQIRTGGQPVDLVEDGDQSALPVAVGLAVYRVVQEGLTNAMKYAAGQQTVVRVAHRDGHVEVEVTNDASPVPLSVGARKELSGGRGLTGLRDRVGKLGGELMAEEEPDGRFRLRAVIPSEGQP</sequence>
<dbReference type="CDD" id="cd16917">
    <property type="entry name" value="HATPase_UhpB-NarQ-NarX-like"/>
    <property type="match status" value="1"/>
</dbReference>
<dbReference type="PANTHER" id="PTHR24421:SF10">
    <property type="entry name" value="NITRATE_NITRITE SENSOR PROTEIN NARQ"/>
    <property type="match status" value="1"/>
</dbReference>
<dbReference type="PANTHER" id="PTHR24421">
    <property type="entry name" value="NITRATE/NITRITE SENSOR PROTEIN NARX-RELATED"/>
    <property type="match status" value="1"/>
</dbReference>
<keyword evidence="8" id="KW-0902">Two-component regulatory system</keyword>
<keyword evidence="9" id="KW-0812">Transmembrane</keyword>
<feature type="domain" description="Histidine kinase/HSP90-like ATPase" evidence="10">
    <location>
        <begin position="301"/>
        <end position="392"/>
    </location>
</feature>
<evidence type="ECO:0000256" key="6">
    <source>
        <dbReference type="ARBA" id="ARBA00022777"/>
    </source>
</evidence>
<evidence type="ECO:0000313" key="13">
    <source>
        <dbReference type="EMBL" id="MFD2418020.1"/>
    </source>
</evidence>